<evidence type="ECO:0000313" key="2">
    <source>
        <dbReference type="Proteomes" id="UP000004295"/>
    </source>
</evidence>
<dbReference type="RefSeq" id="WP_004332577.1">
    <property type="nucleotide sequence ID" value="NZ_ACNN01000007.1"/>
</dbReference>
<dbReference type="GeneID" id="93364989"/>
<proteinExistence type="predicted"/>
<dbReference type="SUPFAM" id="SSF49464">
    <property type="entry name" value="Carboxypeptidase regulatory domain-like"/>
    <property type="match status" value="1"/>
</dbReference>
<dbReference type="InterPro" id="IPR043741">
    <property type="entry name" value="DUF5686"/>
</dbReference>
<sequence length="875" mass="98797">MKPIHSRKSARHLGCIALLFLLIISFIPLTAQITLRGVVTDSITGEPLVGAAIYVTKHRSIGTRADLDGKFTLTLPRDIASRRNLMLSASMVGYNTQNTTIAKTHVETGYYWHATLNSQELATVVVTPKKKYTKKGNPAVAIIDKAIANKEKNRISRYSDFSYRLYRRQMMGLATPADSAGGWYFGIPEKKWRMWSDSSALEGMMVRPFSLRERESVRSSLGGKEREELIIGRRFSGLEEAIESSGTDTNLEELYPEIDLYANDLEILRNQFPGPMSKLFSTSFYKYYLLDTVAIEGRPAYEIGLVPFSKYSIGLSGTVWIDTVSYSLAKAHLQVPKQANVDWVSHWSADFHYAPTVLDGDTVWLPHKQEIHTFLTPTELIPYSCEVDLAYIYKQYRVGEEAKDSLALDPRLALSAPMRSQIDKPTLSNFGIVERPEPLPKLGEGTIAILDYLHRRPSYIFLAKATQVVGRGFIGLPLSKLKREEYLAEVGPVETLFAWNVVEGARFRLGGVTNAKLSQHLFGQGYVAYGLGDKRWKYYGKITYSPLAKEGHEEEYPQRNFYLSAHHDLFVPGYTEDAMYKDGLSTLVGTMKLRNRFYGTNLSAGFKADWSQALHTDFSISYNHKTPAGDLRYYRVAEDGSLIAAPSFSTTSLYAGLTFVPGRMPRNGRRPVSMEKESRRYPVLNFGLSLQPKGLPGNEHTSAQLTAGVSARLYLSLFGFIDSYIQGGLGLGKLDEVNFFTPSINNSFVARQTTFELMRPLEYVSDKYLHFTLNYHMKGLIFNRLPLLRLTGWREVFSIRGYWGDVSHSRKDRRVGELVYPEIVTPMNNHLYLEGSAGIENILNIFSLQYFRRFTKSSIPGAPDWTIKLGIFVSF</sequence>
<gene>
    <name evidence="1" type="ORF">POREN0001_0549</name>
</gene>
<dbReference type="Pfam" id="PF13715">
    <property type="entry name" value="CarbopepD_reg_2"/>
    <property type="match status" value="1"/>
</dbReference>
<dbReference type="Pfam" id="PF18939">
    <property type="entry name" value="DUF5686"/>
    <property type="match status" value="1"/>
</dbReference>
<dbReference type="STRING" id="553175.POREN0001_0549"/>
<dbReference type="eggNOG" id="COG4775">
    <property type="taxonomic scope" value="Bacteria"/>
</dbReference>
<dbReference type="Proteomes" id="UP000004295">
    <property type="component" value="Unassembled WGS sequence"/>
</dbReference>
<keyword evidence="2" id="KW-1185">Reference proteome</keyword>
<evidence type="ECO:0008006" key="3">
    <source>
        <dbReference type="Google" id="ProtNLM"/>
    </source>
</evidence>
<dbReference type="InterPro" id="IPR008969">
    <property type="entry name" value="CarboxyPept-like_regulatory"/>
</dbReference>
<protein>
    <recommendedName>
        <fullName evidence="3">Carboxypeptidase-like regulatory domain-containing protein</fullName>
    </recommendedName>
</protein>
<dbReference type="Gene3D" id="2.60.40.1120">
    <property type="entry name" value="Carboxypeptidase-like, regulatory domain"/>
    <property type="match status" value="1"/>
</dbReference>
<organism evidence="1 2">
    <name type="scientific">Porphyromonas endodontalis (strain ATCC 35406 / DSM 24491 / JCM 8526 / CCUG 16442 / BCRC 14492 / NCTC 13058 / HG 370)</name>
    <name type="common">Bacteroides endodontalis</name>
    <dbReference type="NCBI Taxonomy" id="553175"/>
    <lineage>
        <taxon>Bacteria</taxon>
        <taxon>Pseudomonadati</taxon>
        <taxon>Bacteroidota</taxon>
        <taxon>Bacteroidia</taxon>
        <taxon>Bacteroidales</taxon>
        <taxon>Porphyromonadaceae</taxon>
        <taxon>Porphyromonas</taxon>
    </lineage>
</organism>
<accession>C3J8N0</accession>
<evidence type="ECO:0000313" key="1">
    <source>
        <dbReference type="EMBL" id="EEN83464.1"/>
    </source>
</evidence>
<comment type="caution">
    <text evidence="1">The sequence shown here is derived from an EMBL/GenBank/DDBJ whole genome shotgun (WGS) entry which is preliminary data.</text>
</comment>
<dbReference type="EMBL" id="ACNN01000007">
    <property type="protein sequence ID" value="EEN83464.1"/>
    <property type="molecule type" value="Genomic_DNA"/>
</dbReference>
<dbReference type="AlphaFoldDB" id="C3J8N0"/>
<name>C3J8N0_POREA</name>
<reference evidence="1 2" key="1">
    <citation type="submission" date="2009-04" db="EMBL/GenBank/DDBJ databases">
        <authorList>
            <person name="Sebastian Y."/>
            <person name="Madupu R."/>
            <person name="Durkin A.S."/>
            <person name="Torralba M."/>
            <person name="Methe B."/>
            <person name="Sutton G.G."/>
            <person name="Strausberg R.L."/>
            <person name="Nelson K.E."/>
        </authorList>
    </citation>
    <scope>NUCLEOTIDE SEQUENCE [LARGE SCALE GENOMIC DNA]</scope>
    <source>
        <strain evidence="2">ATCC 35406 / BCRC 14492 / JCM 8526 / NCTC 13058 / HG 370</strain>
    </source>
</reference>